<dbReference type="AlphaFoldDB" id="A0A2W5V8I1"/>
<keyword evidence="2" id="KW-0812">Transmembrane</keyword>
<organism evidence="3 4">
    <name type="scientific">Caulobacter segnis</name>
    <dbReference type="NCBI Taxonomy" id="88688"/>
    <lineage>
        <taxon>Bacteria</taxon>
        <taxon>Pseudomonadati</taxon>
        <taxon>Pseudomonadota</taxon>
        <taxon>Alphaproteobacteria</taxon>
        <taxon>Caulobacterales</taxon>
        <taxon>Caulobacteraceae</taxon>
        <taxon>Caulobacter</taxon>
    </lineage>
</organism>
<dbReference type="InterPro" id="IPR039672">
    <property type="entry name" value="MFS_2"/>
</dbReference>
<reference evidence="3 4" key="1">
    <citation type="submission" date="2017-08" db="EMBL/GenBank/DDBJ databases">
        <title>Infants hospitalized years apart are colonized by the same room-sourced microbial strains.</title>
        <authorList>
            <person name="Brooks B."/>
            <person name="Olm M.R."/>
            <person name="Firek B.A."/>
            <person name="Baker R."/>
            <person name="Thomas B.C."/>
            <person name="Morowitz M.J."/>
            <person name="Banfield J.F."/>
        </authorList>
    </citation>
    <scope>NUCLEOTIDE SEQUENCE [LARGE SCALE GENOMIC DNA]</scope>
    <source>
        <strain evidence="3">S2_003_000_R2_4</strain>
    </source>
</reference>
<dbReference type="EMBL" id="QFQZ01000009">
    <property type="protein sequence ID" value="PZR36090.1"/>
    <property type="molecule type" value="Genomic_DNA"/>
</dbReference>
<feature type="transmembrane region" description="Helical" evidence="2">
    <location>
        <begin position="98"/>
        <end position="118"/>
    </location>
</feature>
<dbReference type="GO" id="GO:0015293">
    <property type="term" value="F:symporter activity"/>
    <property type="evidence" value="ECO:0007669"/>
    <property type="project" value="InterPro"/>
</dbReference>
<feature type="transmembrane region" description="Helical" evidence="2">
    <location>
        <begin position="172"/>
        <end position="192"/>
    </location>
</feature>
<proteinExistence type="inferred from homology"/>
<gene>
    <name evidence="3" type="ORF">DI526_04800</name>
</gene>
<dbReference type="PANTHER" id="PTHR11328:SF24">
    <property type="entry name" value="MAJOR FACILITATOR SUPERFAMILY (MFS) PROFILE DOMAIN-CONTAINING PROTEIN"/>
    <property type="match status" value="1"/>
</dbReference>
<feature type="transmembrane region" description="Helical" evidence="2">
    <location>
        <begin position="253"/>
        <end position="273"/>
    </location>
</feature>
<dbReference type="InterPro" id="IPR036259">
    <property type="entry name" value="MFS_trans_sf"/>
</dbReference>
<protein>
    <submittedName>
        <fullName evidence="3">MFS transporter</fullName>
    </submittedName>
</protein>
<name>A0A2W5V8I1_9CAUL</name>
<feature type="transmembrane region" description="Helical" evidence="2">
    <location>
        <begin position="322"/>
        <end position="343"/>
    </location>
</feature>
<evidence type="ECO:0000313" key="3">
    <source>
        <dbReference type="EMBL" id="PZR36090.1"/>
    </source>
</evidence>
<feature type="transmembrane region" description="Helical" evidence="2">
    <location>
        <begin position="222"/>
        <end position="247"/>
    </location>
</feature>
<evidence type="ECO:0000256" key="1">
    <source>
        <dbReference type="ARBA" id="ARBA00009617"/>
    </source>
</evidence>
<comment type="caution">
    <text evidence="3">The sequence shown here is derived from an EMBL/GenBank/DDBJ whole genome shotgun (WGS) entry which is preliminary data.</text>
</comment>
<accession>A0A2W5V8I1</accession>
<keyword evidence="2" id="KW-1133">Transmembrane helix</keyword>
<comment type="similarity">
    <text evidence="1">Belongs to the sodium:galactoside symporter (TC 2.A.2) family.</text>
</comment>
<dbReference type="Gene3D" id="1.20.1250.20">
    <property type="entry name" value="MFS general substrate transporter like domains"/>
    <property type="match status" value="1"/>
</dbReference>
<dbReference type="GO" id="GO:0008643">
    <property type="term" value="P:carbohydrate transport"/>
    <property type="evidence" value="ECO:0007669"/>
    <property type="project" value="InterPro"/>
</dbReference>
<sequence>MVLYGAGQVGAQIVRDSPTVLLPLFMTTMLGISPWLAGLAILIPKLWIILCDPLVGSWSDRKKASWGRAPFLLVGGPLTALGFFILFLPVTLDSEVKTAIWVSLIYTLTSTAFSAYLVPYMALASEMTTDTHVRTKILAWRIVFTMVGVIAGVGFAQPLIGWAGGGAKGWTAMGGLFALLCLASMLAPVVVARRTVAPASGEPQPFLAQMATAWSNPPFRALLAAFFIQSVGQAASYGAVALMFLFVLGNVTLLIPFILLMSVGSVGSQPLWVWLSRKIGKRETFTLSAFVWALLTFTWLLAKPGGPIVAHLPMLGDVTGEQILALVRAPLIGVLNAGFFLMAQSMLTDAVVYDRVRNGRSSEGALTGVFSASEKLAYAVGPFLGGIVLSAAGFHASHGGAVAQGASALRGILVNYSLVPAAFVLLSLLVIRAYHLKPADLEPSRG</sequence>
<feature type="transmembrane region" description="Helical" evidence="2">
    <location>
        <begin position="138"/>
        <end position="160"/>
    </location>
</feature>
<feature type="transmembrane region" description="Helical" evidence="2">
    <location>
        <begin position="71"/>
        <end position="92"/>
    </location>
</feature>
<dbReference type="GO" id="GO:0005886">
    <property type="term" value="C:plasma membrane"/>
    <property type="evidence" value="ECO:0007669"/>
    <property type="project" value="TreeGrafter"/>
</dbReference>
<feature type="transmembrane region" description="Helical" evidence="2">
    <location>
        <begin position="376"/>
        <end position="396"/>
    </location>
</feature>
<dbReference type="Pfam" id="PF13347">
    <property type="entry name" value="MFS_2"/>
    <property type="match status" value="1"/>
</dbReference>
<evidence type="ECO:0000313" key="4">
    <source>
        <dbReference type="Proteomes" id="UP000249393"/>
    </source>
</evidence>
<dbReference type="SUPFAM" id="SSF103473">
    <property type="entry name" value="MFS general substrate transporter"/>
    <property type="match status" value="1"/>
</dbReference>
<feature type="transmembrane region" description="Helical" evidence="2">
    <location>
        <begin position="20"/>
        <end position="50"/>
    </location>
</feature>
<dbReference type="Proteomes" id="UP000249393">
    <property type="component" value="Unassembled WGS sequence"/>
</dbReference>
<feature type="transmembrane region" description="Helical" evidence="2">
    <location>
        <begin position="285"/>
        <end position="302"/>
    </location>
</feature>
<keyword evidence="2" id="KW-0472">Membrane</keyword>
<dbReference type="PANTHER" id="PTHR11328">
    <property type="entry name" value="MAJOR FACILITATOR SUPERFAMILY DOMAIN-CONTAINING PROTEIN"/>
    <property type="match status" value="1"/>
</dbReference>
<feature type="transmembrane region" description="Helical" evidence="2">
    <location>
        <begin position="408"/>
        <end position="431"/>
    </location>
</feature>
<evidence type="ECO:0000256" key="2">
    <source>
        <dbReference type="SAM" id="Phobius"/>
    </source>
</evidence>